<organism evidence="1">
    <name type="scientific">uncultured delta proteobacterium</name>
    <dbReference type="NCBI Taxonomy" id="34034"/>
    <lineage>
        <taxon>Bacteria</taxon>
        <taxon>Deltaproteobacteria</taxon>
        <taxon>environmental samples</taxon>
    </lineage>
</organism>
<evidence type="ECO:0000313" key="1">
    <source>
        <dbReference type="EMBL" id="SBV93155.1"/>
    </source>
</evidence>
<dbReference type="EMBL" id="FLUQ01000001">
    <property type="protein sequence ID" value="SBV93155.1"/>
    <property type="molecule type" value="Genomic_DNA"/>
</dbReference>
<dbReference type="AlphaFoldDB" id="A0A212J1T2"/>
<proteinExistence type="predicted"/>
<name>A0A212J1T2_9DELT</name>
<gene>
    <name evidence="1" type="ORF">KL86DPRO_10484</name>
</gene>
<sequence>MPQHAVDLTGPQMALVLSAVEYAYKHALRGSSLLHTLNRDGHRNNKKTATQYAELLQHLKNSQTIKE</sequence>
<reference evidence="1" key="1">
    <citation type="submission" date="2016-04" db="EMBL/GenBank/DDBJ databases">
        <authorList>
            <person name="Evans L.H."/>
            <person name="Alamgir A."/>
            <person name="Owens N."/>
            <person name="Weber N.D."/>
            <person name="Virtaneva K."/>
            <person name="Barbian K."/>
            <person name="Babar A."/>
            <person name="Rosenke K."/>
        </authorList>
    </citation>
    <scope>NUCLEOTIDE SEQUENCE</scope>
    <source>
        <strain evidence="1">86</strain>
    </source>
</reference>
<accession>A0A212J1T2</accession>
<protein>
    <submittedName>
        <fullName evidence="1">Uncharacterized protein</fullName>
    </submittedName>
</protein>